<sequence>MTDLMIIACLIFALIVFFAYLPPKRAYVAARCFKLVASAFSISKICDAIITYYTNKK</sequence>
<dbReference type="Proteomes" id="UP000316775">
    <property type="component" value="Unassembled WGS sequence"/>
</dbReference>
<evidence type="ECO:0000313" key="2">
    <source>
        <dbReference type="Proteomes" id="UP000316775"/>
    </source>
</evidence>
<protein>
    <submittedName>
        <fullName evidence="1">Uncharacterized protein</fullName>
    </submittedName>
</protein>
<dbReference type="EMBL" id="BJNP01000069">
    <property type="protein sequence ID" value="GEC73788.1"/>
    <property type="molecule type" value="Genomic_DNA"/>
</dbReference>
<keyword evidence="2" id="KW-1185">Reference proteome</keyword>
<comment type="caution">
    <text evidence="1">The sequence shown here is derived from an EMBL/GenBank/DDBJ whole genome shotgun (WGS) entry which is preliminary data.</text>
</comment>
<dbReference type="STRING" id="983.SAMN05443543_11822"/>
<organism evidence="1 2">
    <name type="scientific">Flavobacterium flevense</name>
    <dbReference type="NCBI Taxonomy" id="983"/>
    <lineage>
        <taxon>Bacteria</taxon>
        <taxon>Pseudomonadati</taxon>
        <taxon>Bacteroidota</taxon>
        <taxon>Flavobacteriia</taxon>
        <taxon>Flavobacteriales</taxon>
        <taxon>Flavobacteriaceae</taxon>
        <taxon>Flavobacterium</taxon>
    </lineage>
</organism>
<dbReference type="AlphaFoldDB" id="A0A4Y4B017"/>
<name>A0A4Y4B017_9FLAO</name>
<evidence type="ECO:0000313" key="1">
    <source>
        <dbReference type="EMBL" id="GEC73788.1"/>
    </source>
</evidence>
<reference evidence="1 2" key="1">
    <citation type="submission" date="2019-06" db="EMBL/GenBank/DDBJ databases">
        <title>Whole genome shotgun sequence of Flavobacterium flevense NBRC 14960.</title>
        <authorList>
            <person name="Hosoyama A."/>
            <person name="Uohara A."/>
            <person name="Ohji S."/>
            <person name="Ichikawa N."/>
        </authorList>
    </citation>
    <scope>NUCLEOTIDE SEQUENCE [LARGE SCALE GENOMIC DNA]</scope>
    <source>
        <strain evidence="1 2">NBRC 14960</strain>
    </source>
</reference>
<gene>
    <name evidence="1" type="ORF">FFL01_33270</name>
</gene>
<accession>A0A4Y4B017</accession>
<proteinExistence type="predicted"/>